<dbReference type="SUPFAM" id="SSF51316">
    <property type="entry name" value="Mss4-like"/>
    <property type="match status" value="1"/>
</dbReference>
<dbReference type="PANTHER" id="PTHR33337">
    <property type="entry name" value="GFA DOMAIN-CONTAINING PROTEIN"/>
    <property type="match status" value="1"/>
</dbReference>
<keyword evidence="7" id="KW-1185">Reference proteome</keyword>
<accession>A0A7W7KD73</accession>
<evidence type="ECO:0000313" key="6">
    <source>
        <dbReference type="EMBL" id="MBB4860697.1"/>
    </source>
</evidence>
<comment type="similarity">
    <text evidence="1">Belongs to the Gfa family.</text>
</comment>
<comment type="caution">
    <text evidence="6">The sequence shown here is derived from an EMBL/GenBank/DDBJ whole genome shotgun (WGS) entry which is preliminary data.</text>
</comment>
<evidence type="ECO:0000256" key="3">
    <source>
        <dbReference type="ARBA" id="ARBA00022833"/>
    </source>
</evidence>
<dbReference type="GO" id="GO:0046872">
    <property type="term" value="F:metal ion binding"/>
    <property type="evidence" value="ECO:0007669"/>
    <property type="project" value="UniProtKB-KW"/>
</dbReference>
<dbReference type="Gene3D" id="3.90.1590.10">
    <property type="entry name" value="glutathione-dependent formaldehyde- activating enzyme (gfa)"/>
    <property type="match status" value="1"/>
</dbReference>
<reference evidence="6 7" key="1">
    <citation type="submission" date="2020-08" db="EMBL/GenBank/DDBJ databases">
        <title>Functional genomics of gut bacteria from endangered species of beetles.</title>
        <authorList>
            <person name="Carlos-Shanley C."/>
        </authorList>
    </citation>
    <scope>NUCLEOTIDE SEQUENCE [LARGE SCALE GENOMIC DNA]</scope>
    <source>
        <strain evidence="6 7">S00245</strain>
    </source>
</reference>
<evidence type="ECO:0000313" key="7">
    <source>
        <dbReference type="Proteomes" id="UP000555448"/>
    </source>
</evidence>
<dbReference type="InterPro" id="IPR011057">
    <property type="entry name" value="Mss4-like_sf"/>
</dbReference>
<feature type="domain" description="CENP-V/GFA" evidence="5">
    <location>
        <begin position="3"/>
        <end position="118"/>
    </location>
</feature>
<dbReference type="Proteomes" id="UP000555448">
    <property type="component" value="Unassembled WGS sequence"/>
</dbReference>
<proteinExistence type="inferred from homology"/>
<evidence type="ECO:0000259" key="5">
    <source>
        <dbReference type="PROSITE" id="PS51891"/>
    </source>
</evidence>
<dbReference type="PANTHER" id="PTHR33337:SF40">
    <property type="entry name" value="CENP-V_GFA DOMAIN-CONTAINING PROTEIN-RELATED"/>
    <property type="match status" value="1"/>
</dbReference>
<evidence type="ECO:0000256" key="2">
    <source>
        <dbReference type="ARBA" id="ARBA00022723"/>
    </source>
</evidence>
<dbReference type="InterPro" id="IPR006913">
    <property type="entry name" value="CENP-V/GFA"/>
</dbReference>
<gene>
    <name evidence="6" type="ORF">HNO88_004041</name>
</gene>
<dbReference type="EMBL" id="JACHLR010000028">
    <property type="protein sequence ID" value="MBB4860697.1"/>
    <property type="molecule type" value="Genomic_DNA"/>
</dbReference>
<sequence>MSLEGGCQCGAVRYRVEGEPEHSAFCHCSDCRKSSGAPATVWSAFPAERFSVTGGEAKTYSSNGASMRHFCANCGTGMWYVNEEVLPGMVDIQTATLDDPEALPPAVHIQAAEELSWMKAAHDLPHFDRYPGP</sequence>
<protein>
    <recommendedName>
        <fullName evidence="5">CENP-V/GFA domain-containing protein</fullName>
    </recommendedName>
</protein>
<dbReference type="RefSeq" id="WP_184249947.1">
    <property type="nucleotide sequence ID" value="NZ_JACHLR010000028.1"/>
</dbReference>
<dbReference type="GO" id="GO:0016846">
    <property type="term" value="F:carbon-sulfur lyase activity"/>
    <property type="evidence" value="ECO:0007669"/>
    <property type="project" value="InterPro"/>
</dbReference>
<keyword evidence="4" id="KW-0456">Lyase</keyword>
<organism evidence="6 7">
    <name type="scientific">Novosphingobium chloroacetimidivorans</name>
    <dbReference type="NCBI Taxonomy" id="1428314"/>
    <lineage>
        <taxon>Bacteria</taxon>
        <taxon>Pseudomonadati</taxon>
        <taxon>Pseudomonadota</taxon>
        <taxon>Alphaproteobacteria</taxon>
        <taxon>Sphingomonadales</taxon>
        <taxon>Sphingomonadaceae</taxon>
        <taxon>Novosphingobium</taxon>
    </lineage>
</organism>
<dbReference type="AlphaFoldDB" id="A0A7W7KD73"/>
<keyword evidence="2" id="KW-0479">Metal-binding</keyword>
<evidence type="ECO:0000256" key="4">
    <source>
        <dbReference type="ARBA" id="ARBA00023239"/>
    </source>
</evidence>
<evidence type="ECO:0000256" key="1">
    <source>
        <dbReference type="ARBA" id="ARBA00005495"/>
    </source>
</evidence>
<dbReference type="Pfam" id="PF04828">
    <property type="entry name" value="GFA"/>
    <property type="match status" value="1"/>
</dbReference>
<dbReference type="PROSITE" id="PS51891">
    <property type="entry name" value="CENP_V_GFA"/>
    <property type="match status" value="1"/>
</dbReference>
<name>A0A7W7KD73_9SPHN</name>
<keyword evidence="3" id="KW-0862">Zinc</keyword>